<reference evidence="1" key="2">
    <citation type="journal article" date="2015" name="Fish Shellfish Immunol.">
        <title>Early steps in the European eel (Anguilla anguilla)-Vibrio vulnificus interaction in the gills: Role of the RtxA13 toxin.</title>
        <authorList>
            <person name="Callol A."/>
            <person name="Pajuelo D."/>
            <person name="Ebbesson L."/>
            <person name="Teles M."/>
            <person name="MacKenzie S."/>
            <person name="Amaro C."/>
        </authorList>
    </citation>
    <scope>NUCLEOTIDE SEQUENCE</scope>
</reference>
<reference evidence="1" key="1">
    <citation type="submission" date="2014-11" db="EMBL/GenBank/DDBJ databases">
        <authorList>
            <person name="Amaro Gonzalez C."/>
        </authorList>
    </citation>
    <scope>NUCLEOTIDE SEQUENCE</scope>
</reference>
<sequence length="34" mass="3894">MRFECSHLSLAWPDSSSWPSDLGCTKCPLSWPRI</sequence>
<accession>A0A0E9U3D6</accession>
<dbReference type="EMBL" id="GBXM01048345">
    <property type="protein sequence ID" value="JAH60232.1"/>
    <property type="molecule type" value="Transcribed_RNA"/>
</dbReference>
<name>A0A0E9U3D6_ANGAN</name>
<dbReference type="AlphaFoldDB" id="A0A0E9U3D6"/>
<organism evidence="1">
    <name type="scientific">Anguilla anguilla</name>
    <name type="common">European freshwater eel</name>
    <name type="synonym">Muraena anguilla</name>
    <dbReference type="NCBI Taxonomy" id="7936"/>
    <lineage>
        <taxon>Eukaryota</taxon>
        <taxon>Metazoa</taxon>
        <taxon>Chordata</taxon>
        <taxon>Craniata</taxon>
        <taxon>Vertebrata</taxon>
        <taxon>Euteleostomi</taxon>
        <taxon>Actinopterygii</taxon>
        <taxon>Neopterygii</taxon>
        <taxon>Teleostei</taxon>
        <taxon>Anguilliformes</taxon>
        <taxon>Anguillidae</taxon>
        <taxon>Anguilla</taxon>
    </lineage>
</organism>
<evidence type="ECO:0000313" key="1">
    <source>
        <dbReference type="EMBL" id="JAH60232.1"/>
    </source>
</evidence>
<protein>
    <submittedName>
        <fullName evidence="1">Uncharacterized protein</fullName>
    </submittedName>
</protein>
<proteinExistence type="predicted"/>